<evidence type="ECO:0000256" key="6">
    <source>
        <dbReference type="ARBA" id="ARBA00022723"/>
    </source>
</evidence>
<dbReference type="PANTHER" id="PTHR43532:SF1">
    <property type="entry name" value="GLUCOSE-1-PHOSPHATE THYMIDYLYLTRANSFERASE 1"/>
    <property type="match status" value="1"/>
</dbReference>
<dbReference type="GO" id="GO:0008879">
    <property type="term" value="F:glucose-1-phosphate thymidylyltransferase activity"/>
    <property type="evidence" value="ECO:0007669"/>
    <property type="project" value="UniProtKB-EC"/>
</dbReference>
<evidence type="ECO:0000256" key="8">
    <source>
        <dbReference type="ARBA" id="ARBA00049336"/>
    </source>
</evidence>
<evidence type="ECO:0000313" key="13">
    <source>
        <dbReference type="Proteomes" id="UP001229955"/>
    </source>
</evidence>
<dbReference type="InterPro" id="IPR029044">
    <property type="entry name" value="Nucleotide-diphossugar_trans"/>
</dbReference>
<keyword evidence="4 9" id="KW-0808">Transferase</keyword>
<comment type="similarity">
    <text evidence="2 9">Belongs to the glucose-1-phosphate thymidylyltransferase family.</text>
</comment>
<dbReference type="EC" id="2.7.7.24" evidence="3 9"/>
<accession>A0AA49Q6N0</accession>
<dbReference type="InterPro" id="IPR005835">
    <property type="entry name" value="NTP_transferase_dom"/>
</dbReference>
<evidence type="ECO:0000313" key="12">
    <source>
        <dbReference type="EMBL" id="WKW14683.1"/>
    </source>
</evidence>
<dbReference type="KEGG" id="pspc:Strain318_001036"/>
<evidence type="ECO:0000256" key="7">
    <source>
        <dbReference type="ARBA" id="ARBA00022842"/>
    </source>
</evidence>
<keyword evidence="7 9" id="KW-0460">Magnesium</keyword>
<evidence type="ECO:0000256" key="2">
    <source>
        <dbReference type="ARBA" id="ARBA00010480"/>
    </source>
</evidence>
<evidence type="ECO:0000313" key="11">
    <source>
        <dbReference type="EMBL" id="WKW11773.1"/>
    </source>
</evidence>
<keyword evidence="5 9" id="KW-0548">Nucleotidyltransferase</keyword>
<dbReference type="Gene3D" id="3.90.550.10">
    <property type="entry name" value="Spore Coat Polysaccharide Biosynthesis Protein SpsA, Chain A"/>
    <property type="match status" value="1"/>
</dbReference>
<organism evidence="11">
    <name type="scientific">Pseudogemmatithrix spongiicola</name>
    <dbReference type="NCBI Taxonomy" id="3062599"/>
    <lineage>
        <taxon>Bacteria</taxon>
        <taxon>Pseudomonadati</taxon>
        <taxon>Gemmatimonadota</taxon>
        <taxon>Gemmatimonadia</taxon>
        <taxon>Gemmatimonadales</taxon>
        <taxon>Gemmatimonadaceae</taxon>
        <taxon>Pseudogemmatithrix</taxon>
    </lineage>
</organism>
<dbReference type="SUPFAM" id="SSF53448">
    <property type="entry name" value="Nucleotide-diphospho-sugar transferases"/>
    <property type="match status" value="1"/>
</dbReference>
<evidence type="ECO:0000256" key="5">
    <source>
        <dbReference type="ARBA" id="ARBA00022695"/>
    </source>
</evidence>
<gene>
    <name evidence="11" type="primary">rfbA</name>
    <name evidence="11" type="ORF">Strain138_001036</name>
    <name evidence="12" type="ORF">Strain318_001036</name>
</gene>
<comment type="cofactor">
    <cofactor evidence="1">
        <name>Mg(2+)</name>
        <dbReference type="ChEBI" id="CHEBI:18420"/>
    </cofactor>
</comment>
<dbReference type="NCBIfam" id="TIGR01207">
    <property type="entry name" value="rmlA"/>
    <property type="match status" value="1"/>
</dbReference>
<evidence type="ECO:0000256" key="1">
    <source>
        <dbReference type="ARBA" id="ARBA00001946"/>
    </source>
</evidence>
<proteinExistence type="inferred from homology"/>
<comment type="function">
    <text evidence="9">Catalyzes the formation of dTDP-glucose, from dTTP and glucose 1-phosphate, as well as its pyrophosphorolysis.</text>
</comment>
<feature type="domain" description="Nucleotidyl transferase" evidence="10">
    <location>
        <begin position="2"/>
        <end position="241"/>
    </location>
</feature>
<dbReference type="PANTHER" id="PTHR43532">
    <property type="entry name" value="GLUCOSE-1-PHOSPHATE THYMIDYLYLTRANSFERASE"/>
    <property type="match status" value="1"/>
</dbReference>
<reference evidence="11" key="1">
    <citation type="submission" date="2023-07" db="EMBL/GenBank/DDBJ databases">
        <authorList>
            <person name="Haufschild T."/>
            <person name="Kallscheuer N."/>
            <person name="Hammer J."/>
            <person name="Kohn T."/>
            <person name="Kabuu M."/>
            <person name="Jogler M."/>
            <person name="Wohfarth N."/>
            <person name="Heuer A."/>
            <person name="Rohde M."/>
            <person name="van Teeseling M.C.F."/>
            <person name="Jogler C."/>
        </authorList>
    </citation>
    <scope>NUCLEOTIDE SEQUENCE</scope>
    <source>
        <strain evidence="11">Strain 138</strain>
        <strain evidence="12">Strain 318</strain>
    </source>
</reference>
<dbReference type="Pfam" id="PF00483">
    <property type="entry name" value="NTP_transferase"/>
    <property type="match status" value="1"/>
</dbReference>
<sequence>MKGILLAGGSGTRLAPMTQVVSKQLLPLYDKPLVYYPLSTLMLAGIREILVIATPRDLPLFQALLGDGSGWGLRLDYVAQAKPEGLAQAFVLGRDFVGRDAVTLALGDNLFFGAGFGGQLRQVAARVATSGGATIFGYRVRDPERYGVAEVGPDGRVRSIEEKPARPKSSLAVTGLYCYDNRVLDIARDLKKSARGEYEITDVNAAYLALGALHLETLQRGMAWLDTGTVAALQDAARFVEAIESRQGMKIGCPEEVAYRMGFIDAAQLQRLAEPLATSEYGAYLRRVAAEAP</sequence>
<evidence type="ECO:0000256" key="9">
    <source>
        <dbReference type="RuleBase" id="RU003706"/>
    </source>
</evidence>
<dbReference type="FunFam" id="3.90.550.10:FF:000023">
    <property type="entry name" value="Glucose-1-phosphate thymidylyltransferase"/>
    <property type="match status" value="1"/>
</dbReference>
<dbReference type="CDD" id="cd02538">
    <property type="entry name" value="G1P_TT_short"/>
    <property type="match status" value="1"/>
</dbReference>
<name>A0AA49Q4E0_9BACT</name>
<evidence type="ECO:0000256" key="3">
    <source>
        <dbReference type="ARBA" id="ARBA00012461"/>
    </source>
</evidence>
<dbReference type="EMBL" id="CP130613">
    <property type="protein sequence ID" value="WKW14683.1"/>
    <property type="molecule type" value="Genomic_DNA"/>
</dbReference>
<accession>A0AA49Q4E0</accession>
<keyword evidence="6 9" id="KW-0479">Metal-binding</keyword>
<dbReference type="RefSeq" id="WP_367887461.1">
    <property type="nucleotide sequence ID" value="NZ_CP130612.1"/>
</dbReference>
<dbReference type="EMBL" id="CP130612">
    <property type="protein sequence ID" value="WKW11773.1"/>
    <property type="molecule type" value="Genomic_DNA"/>
</dbReference>
<evidence type="ECO:0000259" key="10">
    <source>
        <dbReference type="Pfam" id="PF00483"/>
    </source>
</evidence>
<keyword evidence="13" id="KW-1185">Reference proteome</keyword>
<dbReference type="AlphaFoldDB" id="A0AA49Q4E0"/>
<dbReference type="InterPro" id="IPR005907">
    <property type="entry name" value="G1P_thy_trans_s"/>
</dbReference>
<protein>
    <recommendedName>
        <fullName evidence="3 9">Glucose-1-phosphate thymidylyltransferase</fullName>
        <ecNumber evidence="3 9">2.7.7.24</ecNumber>
    </recommendedName>
</protein>
<comment type="catalytic activity">
    <reaction evidence="8 9">
        <text>dTTP + alpha-D-glucose 1-phosphate + H(+) = dTDP-alpha-D-glucose + diphosphate</text>
        <dbReference type="Rhea" id="RHEA:15225"/>
        <dbReference type="ChEBI" id="CHEBI:15378"/>
        <dbReference type="ChEBI" id="CHEBI:33019"/>
        <dbReference type="ChEBI" id="CHEBI:37568"/>
        <dbReference type="ChEBI" id="CHEBI:57477"/>
        <dbReference type="ChEBI" id="CHEBI:58601"/>
        <dbReference type="EC" id="2.7.7.24"/>
    </reaction>
</comment>
<evidence type="ECO:0000256" key="4">
    <source>
        <dbReference type="ARBA" id="ARBA00022679"/>
    </source>
</evidence>
<dbReference type="GO" id="GO:0046872">
    <property type="term" value="F:metal ion binding"/>
    <property type="evidence" value="ECO:0007669"/>
    <property type="project" value="UniProtKB-KW"/>
</dbReference>
<dbReference type="Proteomes" id="UP001229955">
    <property type="component" value="Chromosome"/>
</dbReference>